<keyword evidence="2" id="KW-1185">Reference proteome</keyword>
<dbReference type="EMBL" id="UZAU01000489">
    <property type="status" value="NOT_ANNOTATED_CDS"/>
    <property type="molecule type" value="Genomic_DNA"/>
</dbReference>
<accession>A0A803PJV2</accession>
<dbReference type="Proteomes" id="UP000596661">
    <property type="component" value="Chromosome 5"/>
</dbReference>
<reference evidence="1" key="2">
    <citation type="submission" date="2021-03" db="UniProtKB">
        <authorList>
            <consortium name="EnsemblPlants"/>
        </authorList>
    </citation>
    <scope>IDENTIFICATION</scope>
</reference>
<proteinExistence type="predicted"/>
<evidence type="ECO:0000313" key="2">
    <source>
        <dbReference type="Proteomes" id="UP000596661"/>
    </source>
</evidence>
<name>A0A803PJV2_CANSA</name>
<protein>
    <submittedName>
        <fullName evidence="1">Uncharacterized protein</fullName>
    </submittedName>
</protein>
<evidence type="ECO:0000313" key="1">
    <source>
        <dbReference type="EnsemblPlants" id="cds.evm.model.05.1069"/>
    </source>
</evidence>
<reference evidence="1" key="1">
    <citation type="submission" date="2018-11" db="EMBL/GenBank/DDBJ databases">
        <authorList>
            <person name="Grassa J C."/>
        </authorList>
    </citation>
    <scope>NUCLEOTIDE SEQUENCE [LARGE SCALE GENOMIC DNA]</scope>
</reference>
<organism evidence="1 2">
    <name type="scientific">Cannabis sativa</name>
    <name type="common">Hemp</name>
    <name type="synonym">Marijuana</name>
    <dbReference type="NCBI Taxonomy" id="3483"/>
    <lineage>
        <taxon>Eukaryota</taxon>
        <taxon>Viridiplantae</taxon>
        <taxon>Streptophyta</taxon>
        <taxon>Embryophyta</taxon>
        <taxon>Tracheophyta</taxon>
        <taxon>Spermatophyta</taxon>
        <taxon>Magnoliopsida</taxon>
        <taxon>eudicotyledons</taxon>
        <taxon>Gunneridae</taxon>
        <taxon>Pentapetalae</taxon>
        <taxon>rosids</taxon>
        <taxon>fabids</taxon>
        <taxon>Rosales</taxon>
        <taxon>Cannabaceae</taxon>
        <taxon>Cannabis</taxon>
    </lineage>
</organism>
<dbReference type="AlphaFoldDB" id="A0A803PJV2"/>
<sequence length="133" mass="14339">MLPQGTCIFNQDAPVAFKLRKPSPLMIGYGPNGKALFNTMSEVVPHAMPPCKVVKLHRNRSCDGGCKEETISTVAGCWATTTTPELHQREATRDIINKLGSPCDILVPLEVRVSALASNALCLTDGHKLPGRS</sequence>
<dbReference type="EnsemblPlants" id="evm.model.05.1069">
    <property type="protein sequence ID" value="cds.evm.model.05.1069"/>
    <property type="gene ID" value="evm.TU.05.1069"/>
</dbReference>
<dbReference type="Gramene" id="evm.model.05.1069">
    <property type="protein sequence ID" value="cds.evm.model.05.1069"/>
    <property type="gene ID" value="evm.TU.05.1069"/>
</dbReference>